<dbReference type="Proteomes" id="UP000642938">
    <property type="component" value="Unassembled WGS sequence"/>
</dbReference>
<accession>A0ABQ1XH89</accession>
<comment type="caution">
    <text evidence="3">The sequence shown here is derived from an EMBL/GenBank/DDBJ whole genome shotgun (WGS) entry which is preliminary data.</text>
</comment>
<organism evidence="3 4">
    <name type="scientific">Pedobacter zeae</name>
    <dbReference type="NCBI Taxonomy" id="1737356"/>
    <lineage>
        <taxon>Bacteria</taxon>
        <taxon>Pseudomonadati</taxon>
        <taxon>Bacteroidota</taxon>
        <taxon>Sphingobacteriia</taxon>
        <taxon>Sphingobacteriales</taxon>
        <taxon>Sphingobacteriaceae</taxon>
        <taxon>Pedobacter</taxon>
    </lineage>
</organism>
<dbReference type="InterPro" id="IPR027823">
    <property type="entry name" value="DUF4468"/>
</dbReference>
<sequence length="235" mass="26986">MQNIIVSNMENKKPKSSNLIWAISSIVAIGLTVNHIFTPQSSLMKRLLFLLIITAAATKLNAQVLRMELKHNGFVSSTDSTKNYIVLNHPKVSKTELYKKTLTYLNSIYKNPKQVISSVENESIAVNAYSDEITATKGLYRYPFDYNIVLQFKDGKIKFEPHVIEISEIFTVSKSKNRFYVANTDSPEPVEIRCIYMRYKDKPGYFLFQDEIKTGFDQWLTSYLAGLEKAINDTW</sequence>
<feature type="domain" description="DUF4468" evidence="2">
    <location>
        <begin position="87"/>
        <end position="160"/>
    </location>
</feature>
<name>A0ABQ1XH89_9SPHI</name>
<feature type="transmembrane region" description="Helical" evidence="1">
    <location>
        <begin position="19"/>
        <end position="37"/>
    </location>
</feature>
<dbReference type="EMBL" id="BMHZ01000001">
    <property type="protein sequence ID" value="GGG93494.1"/>
    <property type="molecule type" value="Genomic_DNA"/>
</dbReference>
<evidence type="ECO:0000313" key="4">
    <source>
        <dbReference type="Proteomes" id="UP000642938"/>
    </source>
</evidence>
<evidence type="ECO:0000313" key="3">
    <source>
        <dbReference type="EMBL" id="GGG93494.1"/>
    </source>
</evidence>
<evidence type="ECO:0000259" key="2">
    <source>
        <dbReference type="Pfam" id="PF14730"/>
    </source>
</evidence>
<evidence type="ECO:0000256" key="1">
    <source>
        <dbReference type="SAM" id="Phobius"/>
    </source>
</evidence>
<gene>
    <name evidence="3" type="ORF">GCM10007422_03420</name>
</gene>
<protein>
    <recommendedName>
        <fullName evidence="2">DUF4468 domain-containing protein</fullName>
    </recommendedName>
</protein>
<keyword evidence="4" id="KW-1185">Reference proteome</keyword>
<proteinExistence type="predicted"/>
<dbReference type="Gene3D" id="3.30.530.80">
    <property type="match status" value="1"/>
</dbReference>
<keyword evidence="1" id="KW-0472">Membrane</keyword>
<reference evidence="4" key="1">
    <citation type="journal article" date="2019" name="Int. J. Syst. Evol. Microbiol.">
        <title>The Global Catalogue of Microorganisms (GCM) 10K type strain sequencing project: providing services to taxonomists for standard genome sequencing and annotation.</title>
        <authorList>
            <consortium name="The Broad Institute Genomics Platform"/>
            <consortium name="The Broad Institute Genome Sequencing Center for Infectious Disease"/>
            <person name="Wu L."/>
            <person name="Ma J."/>
        </authorList>
    </citation>
    <scope>NUCLEOTIDE SEQUENCE [LARGE SCALE GENOMIC DNA]</scope>
    <source>
        <strain evidence="4">CGMCC 1.15287</strain>
    </source>
</reference>
<dbReference type="Pfam" id="PF14730">
    <property type="entry name" value="DUF4468"/>
    <property type="match status" value="1"/>
</dbReference>
<keyword evidence="1" id="KW-1133">Transmembrane helix</keyword>
<keyword evidence="1" id="KW-0812">Transmembrane</keyword>